<proteinExistence type="predicted"/>
<dbReference type="EMBL" id="PVWO01000091">
    <property type="protein sequence ID" value="PSB57127.1"/>
    <property type="molecule type" value="Genomic_DNA"/>
</dbReference>
<reference evidence="1 2" key="1">
    <citation type="submission" date="2018-03" db="EMBL/GenBank/DDBJ databases">
        <title>The ancient ancestry and fast evolution of plastids.</title>
        <authorList>
            <person name="Moore K.R."/>
            <person name="Magnabosco C."/>
            <person name="Momper L."/>
            <person name="Gold D.A."/>
            <person name="Bosak T."/>
            <person name="Fournier G.P."/>
        </authorList>
    </citation>
    <scope>NUCLEOTIDE SEQUENCE [LARGE SCALE GENOMIC DNA]</scope>
    <source>
        <strain evidence="1 2">CCALA 037</strain>
    </source>
</reference>
<comment type="caution">
    <text evidence="1">The sequence shown here is derived from an EMBL/GenBank/DDBJ whole genome shotgun (WGS) entry which is preliminary data.</text>
</comment>
<dbReference type="RefSeq" id="WP_106303333.1">
    <property type="nucleotide sequence ID" value="NZ_PVWO01000091.1"/>
</dbReference>
<keyword evidence="2" id="KW-1185">Reference proteome</keyword>
<accession>A0A2T1GHF8</accession>
<name>A0A2T1GHF8_9CYAN</name>
<evidence type="ECO:0000313" key="1">
    <source>
        <dbReference type="EMBL" id="PSB57127.1"/>
    </source>
</evidence>
<sequence length="273" mass="30111">MLQRIYRLLPATFSARSWYRLAISTLAIGTQMAIAIPARVDSQTMNAPAAIKTLLTNIDAAANARKLSEVSRYYSPNFSTSDGWTKTTWEQSLGQFWQNYTNTTYTTSLQSWQAAENGYTANTVTKIAGTQKIDGRVFNLQSTIQSRQKIVGGQIVQQQVLQERTLLTSGSKPPTIELNLPETLQTNAEYNLDAIVLEPLGEDVLMGTTIKQPVSAASYGKTPSYKLELLSAGGLFKVARAPGKSGDYWLSTIFIRPSGMSTLTQRVRVVRDN</sequence>
<evidence type="ECO:0008006" key="3">
    <source>
        <dbReference type="Google" id="ProtNLM"/>
    </source>
</evidence>
<dbReference type="Proteomes" id="UP000238937">
    <property type="component" value="Unassembled WGS sequence"/>
</dbReference>
<evidence type="ECO:0000313" key="2">
    <source>
        <dbReference type="Proteomes" id="UP000238937"/>
    </source>
</evidence>
<protein>
    <recommendedName>
        <fullName evidence="3">Nuclear transport factor 2 family protein</fullName>
    </recommendedName>
</protein>
<dbReference type="OrthoDB" id="507769at2"/>
<dbReference type="AlphaFoldDB" id="A0A2T1GHF8"/>
<gene>
    <name evidence="1" type="ORF">C7B77_09490</name>
</gene>
<organism evidence="1 2">
    <name type="scientific">Chamaesiphon polymorphus CCALA 037</name>
    <dbReference type="NCBI Taxonomy" id="2107692"/>
    <lineage>
        <taxon>Bacteria</taxon>
        <taxon>Bacillati</taxon>
        <taxon>Cyanobacteriota</taxon>
        <taxon>Cyanophyceae</taxon>
        <taxon>Gomontiellales</taxon>
        <taxon>Chamaesiphonaceae</taxon>
        <taxon>Chamaesiphon</taxon>
    </lineage>
</organism>